<reference evidence="3" key="1">
    <citation type="submission" date="2015-09" db="EMBL/GenBank/DDBJ databases">
        <authorList>
            <consortium name="Pathogen Informatics"/>
        </authorList>
    </citation>
    <scope>NUCLEOTIDE SEQUENCE [LARGE SCALE GENOMIC DNA]</scope>
    <source>
        <strain evidence="3">Lake Konstanz</strain>
    </source>
</reference>
<feature type="region of interest" description="Disordered" evidence="1">
    <location>
        <begin position="1"/>
        <end position="21"/>
    </location>
</feature>
<evidence type="ECO:0000313" key="3">
    <source>
        <dbReference type="Proteomes" id="UP000051952"/>
    </source>
</evidence>
<organism evidence="2 3">
    <name type="scientific">Bodo saltans</name>
    <name type="common">Flagellated protozoan</name>
    <dbReference type="NCBI Taxonomy" id="75058"/>
    <lineage>
        <taxon>Eukaryota</taxon>
        <taxon>Discoba</taxon>
        <taxon>Euglenozoa</taxon>
        <taxon>Kinetoplastea</taxon>
        <taxon>Metakinetoplastina</taxon>
        <taxon>Eubodonida</taxon>
        <taxon>Bodonidae</taxon>
        <taxon>Bodo</taxon>
    </lineage>
</organism>
<gene>
    <name evidence="2" type="ORF">BSAL_46670</name>
</gene>
<dbReference type="VEuPathDB" id="TriTrypDB:BSAL_46670"/>
<keyword evidence="3" id="KW-1185">Reference proteome</keyword>
<dbReference type="Proteomes" id="UP000051952">
    <property type="component" value="Unassembled WGS sequence"/>
</dbReference>
<evidence type="ECO:0000313" key="2">
    <source>
        <dbReference type="EMBL" id="CUG94135.1"/>
    </source>
</evidence>
<dbReference type="AlphaFoldDB" id="A0A0S4JRJ9"/>
<proteinExistence type="predicted"/>
<accession>A0A0S4JRJ9</accession>
<protein>
    <submittedName>
        <fullName evidence="2">Uncharacterized protein</fullName>
    </submittedName>
</protein>
<sequence>MHSVNFDPAVDSHGDAPPSSTNELIGRQDLLDLLGPSLHYIPFAVHEVDDVVNYFSHDFDSSRVHSATWVFFSVLSSELQPSQLAKLLIATVGVEPAIVMKTSNHRMFVNLKSRSDLKKVIRLNRTLLLDHHGAWFATDADGQSILTTHMKTFNRRCSTQSRLLPAACVSVDLCTKLIRRLLTAGSGMIGAEPPPPCSSDATHHHHFTNHLSLVQYRERVLKLGQRLLSMKSAGGTSVHQGGMSCCSVPPSATQWLAPGVFLGITLKPALKAAFL</sequence>
<dbReference type="EMBL" id="CYKH01002220">
    <property type="protein sequence ID" value="CUG94135.1"/>
    <property type="molecule type" value="Genomic_DNA"/>
</dbReference>
<evidence type="ECO:0000256" key="1">
    <source>
        <dbReference type="SAM" id="MobiDB-lite"/>
    </source>
</evidence>
<name>A0A0S4JRJ9_BODSA</name>